<name>A0ACC2WMM2_9TREE</name>
<dbReference type="Proteomes" id="UP001230649">
    <property type="component" value="Unassembled WGS sequence"/>
</dbReference>
<dbReference type="EMBL" id="JASBWS010000017">
    <property type="protein sequence ID" value="KAJ9111812.1"/>
    <property type="molecule type" value="Genomic_DNA"/>
</dbReference>
<evidence type="ECO:0000313" key="2">
    <source>
        <dbReference type="Proteomes" id="UP001230649"/>
    </source>
</evidence>
<gene>
    <name evidence="1" type="ORF">QFC20_002399</name>
</gene>
<keyword evidence="2" id="KW-1185">Reference proteome</keyword>
<evidence type="ECO:0000313" key="1">
    <source>
        <dbReference type="EMBL" id="KAJ9111812.1"/>
    </source>
</evidence>
<comment type="caution">
    <text evidence="1">The sequence shown here is derived from an EMBL/GenBank/DDBJ whole genome shotgun (WGS) entry which is preliminary data.</text>
</comment>
<organism evidence="1 2">
    <name type="scientific">Naganishia adeliensis</name>
    <dbReference type="NCBI Taxonomy" id="92952"/>
    <lineage>
        <taxon>Eukaryota</taxon>
        <taxon>Fungi</taxon>
        <taxon>Dikarya</taxon>
        <taxon>Basidiomycota</taxon>
        <taxon>Agaricomycotina</taxon>
        <taxon>Tremellomycetes</taxon>
        <taxon>Filobasidiales</taxon>
        <taxon>Filobasidiaceae</taxon>
        <taxon>Naganishia</taxon>
    </lineage>
</organism>
<sequence>MAPRKHNEKASWEVDADKPKPQGETRARRSYCVKELVTSPAPGIETIYDITLYAARTHGRKNAYAARPVKRIINEEKEITKTTPKGEKVKEMKKWTYYVLGGYEWISYEQFLDKVKRVGSGLRELGVGAEGETMFNIYASTAVNWQIMAHACAFSAVTICTAYDSLGPQGLSHSLQEPNVRSMFTNAELLPTLTKVIESCPSVRLVVYDGEPSDAVLAELRAKRDDLKVIHIDQVERLGAEKPKESIRANPDDVFCVMYTSGSTGTPKGVMLTHKNIVAAVGAIWHLLYEYLTPVDTYLAFLPLAHILEFVIETSWLFAGLSIGYGKIKTLTDASVKDSQGDILEFKPSILVGVPAVWESIRKGILAKVDKAGSVKKGIFNKALKLKGSGFPGMGAITDAVVFNAVKAQTGGRLKICFSGGGSLSPSTQSFVTNSLNVLIQGYGLTESVAMAAILHPHFYNVGVAGCPVPSTEIKLVDAAEAGYLSTNRLPQGEIWLRGPSIAKGYYKRPDLDAEAFTPDGWFKTGDVGQWNPDGTLSIIDRVKNLVKLSHGEYIAIERLESIYKSCPLVANGCVIAKTDHNAPAMIVVVHPANIMSFAKTHGVAANVDDLEHLCRDQKLNAEVLKELNEHGRKHGCHKQELLEGVILTADEWTLESGLLTAAQKLQRKQIEKRYEAQIKEHYP</sequence>
<accession>A0ACC2WMM2</accession>
<proteinExistence type="predicted"/>
<protein>
    <submittedName>
        <fullName evidence="1">Uncharacterized protein</fullName>
    </submittedName>
</protein>
<reference evidence="1" key="1">
    <citation type="submission" date="2023-04" db="EMBL/GenBank/DDBJ databases">
        <title>Draft Genome sequencing of Naganishia species isolated from polar environments using Oxford Nanopore Technology.</title>
        <authorList>
            <person name="Leo P."/>
            <person name="Venkateswaran K."/>
        </authorList>
    </citation>
    <scope>NUCLEOTIDE SEQUENCE</scope>
    <source>
        <strain evidence="1">MNA-CCFEE 5262</strain>
    </source>
</reference>